<keyword evidence="11" id="KW-0449">Lipoprotein</keyword>
<name>A0A8G2F232_9BACT</name>
<evidence type="ECO:0000256" key="9">
    <source>
        <dbReference type="ARBA" id="ARBA00031306"/>
    </source>
</evidence>
<dbReference type="Proteomes" id="UP000236725">
    <property type="component" value="Unassembled WGS sequence"/>
</dbReference>
<evidence type="ECO:0000256" key="10">
    <source>
        <dbReference type="ARBA" id="ARBA00048540"/>
    </source>
</evidence>
<dbReference type="AlphaFoldDB" id="A0A8G2F232"/>
<dbReference type="InterPro" id="IPR024932">
    <property type="entry name" value="ApbE"/>
</dbReference>
<evidence type="ECO:0000256" key="5">
    <source>
        <dbReference type="ARBA" id="ARBA00022679"/>
    </source>
</evidence>
<organism evidence="11 12">
    <name type="scientific">Parabacteroides chinchillae</name>
    <dbReference type="NCBI Taxonomy" id="871327"/>
    <lineage>
        <taxon>Bacteria</taxon>
        <taxon>Pseudomonadati</taxon>
        <taxon>Bacteroidota</taxon>
        <taxon>Bacteroidia</taxon>
        <taxon>Bacteroidales</taxon>
        <taxon>Tannerellaceae</taxon>
        <taxon>Parabacteroides</taxon>
    </lineage>
</organism>
<keyword evidence="8" id="KW-0460">Magnesium</keyword>
<reference evidence="11 12" key="1">
    <citation type="submission" date="2016-10" db="EMBL/GenBank/DDBJ databases">
        <authorList>
            <person name="Varghese N."/>
            <person name="Submissions S."/>
        </authorList>
    </citation>
    <scope>NUCLEOTIDE SEQUENCE [LARGE SCALE GENOMIC DNA]</scope>
    <source>
        <strain evidence="11 12">DSM 29073</strain>
    </source>
</reference>
<dbReference type="EC" id="2.7.1.180" evidence="2"/>
<evidence type="ECO:0000256" key="6">
    <source>
        <dbReference type="ARBA" id="ARBA00022723"/>
    </source>
</evidence>
<dbReference type="Gene3D" id="3.10.520.10">
    <property type="entry name" value="ApbE-like domains"/>
    <property type="match status" value="2"/>
</dbReference>
<evidence type="ECO:0000256" key="7">
    <source>
        <dbReference type="ARBA" id="ARBA00022827"/>
    </source>
</evidence>
<keyword evidence="4" id="KW-0285">Flavoprotein</keyword>
<accession>A0A8G2F232</accession>
<evidence type="ECO:0000256" key="2">
    <source>
        <dbReference type="ARBA" id="ARBA00011955"/>
    </source>
</evidence>
<evidence type="ECO:0000256" key="3">
    <source>
        <dbReference type="ARBA" id="ARBA00016337"/>
    </source>
</evidence>
<keyword evidence="6" id="KW-0479">Metal-binding</keyword>
<dbReference type="GO" id="GO:0016740">
    <property type="term" value="F:transferase activity"/>
    <property type="evidence" value="ECO:0007669"/>
    <property type="project" value="UniProtKB-KW"/>
</dbReference>
<dbReference type="RefSeq" id="WP_103982661.1">
    <property type="nucleotide sequence ID" value="NZ_FNVS01000004.1"/>
</dbReference>
<keyword evidence="7" id="KW-0274">FAD</keyword>
<sequence>MINISTNYYESSHMFHGNMSIIMGTRLDVILLGQEKYRLEAAWNRMQEEVIRLDKMLNRFDPESEIYVLNQTASHNPAKVNDELWHILLHCKQYYTLTEGYFDISLKDYSRVVLEQATQTVLFDIPDIYLDLGGYAKGYALNKMREILQQEGITQALINFGNSSVLGIGSHPYGDCWSVGIDNPYCPGEILGEVQLKDSAMSTSGNMPSHPQHIVNPMTHEYITEHKLVTIIASDAVDAEVLSTVLMAADTEQAERIKQRFTIDYSRIFILPG</sequence>
<evidence type="ECO:0000313" key="12">
    <source>
        <dbReference type="Proteomes" id="UP000236725"/>
    </source>
</evidence>
<dbReference type="Pfam" id="PF02424">
    <property type="entry name" value="ApbE"/>
    <property type="match status" value="1"/>
</dbReference>
<dbReference type="GO" id="GO:0046872">
    <property type="term" value="F:metal ion binding"/>
    <property type="evidence" value="ECO:0007669"/>
    <property type="project" value="UniProtKB-KW"/>
</dbReference>
<evidence type="ECO:0000256" key="4">
    <source>
        <dbReference type="ARBA" id="ARBA00022630"/>
    </source>
</evidence>
<evidence type="ECO:0000256" key="1">
    <source>
        <dbReference type="ARBA" id="ARBA00001946"/>
    </source>
</evidence>
<dbReference type="PANTHER" id="PTHR30040:SF2">
    <property type="entry name" value="FAD:PROTEIN FMN TRANSFERASE"/>
    <property type="match status" value="1"/>
</dbReference>
<protein>
    <recommendedName>
        <fullName evidence="3">FAD:protein FMN transferase</fullName>
        <ecNumber evidence="2">2.7.1.180</ecNumber>
    </recommendedName>
    <alternativeName>
        <fullName evidence="9">Flavin transferase</fullName>
    </alternativeName>
</protein>
<dbReference type="SUPFAM" id="SSF143631">
    <property type="entry name" value="ApbE-like"/>
    <property type="match status" value="1"/>
</dbReference>
<gene>
    <name evidence="11" type="ORF">SAMN05444001_1047</name>
</gene>
<comment type="caution">
    <text evidence="11">The sequence shown here is derived from an EMBL/GenBank/DDBJ whole genome shotgun (WGS) entry which is preliminary data.</text>
</comment>
<dbReference type="EMBL" id="FNVS01000004">
    <property type="protein sequence ID" value="SEF64229.1"/>
    <property type="molecule type" value="Genomic_DNA"/>
</dbReference>
<evidence type="ECO:0000256" key="8">
    <source>
        <dbReference type="ARBA" id="ARBA00022842"/>
    </source>
</evidence>
<comment type="catalytic activity">
    <reaction evidence="10">
        <text>L-threonyl-[protein] + FAD = FMN-L-threonyl-[protein] + AMP + H(+)</text>
        <dbReference type="Rhea" id="RHEA:36847"/>
        <dbReference type="Rhea" id="RHEA-COMP:11060"/>
        <dbReference type="Rhea" id="RHEA-COMP:11061"/>
        <dbReference type="ChEBI" id="CHEBI:15378"/>
        <dbReference type="ChEBI" id="CHEBI:30013"/>
        <dbReference type="ChEBI" id="CHEBI:57692"/>
        <dbReference type="ChEBI" id="CHEBI:74257"/>
        <dbReference type="ChEBI" id="CHEBI:456215"/>
        <dbReference type="EC" id="2.7.1.180"/>
    </reaction>
</comment>
<dbReference type="InterPro" id="IPR003374">
    <property type="entry name" value="ApbE-like_sf"/>
</dbReference>
<keyword evidence="5" id="KW-0808">Transferase</keyword>
<dbReference type="PANTHER" id="PTHR30040">
    <property type="entry name" value="THIAMINE BIOSYNTHESIS LIPOPROTEIN APBE"/>
    <property type="match status" value="1"/>
</dbReference>
<evidence type="ECO:0000313" key="11">
    <source>
        <dbReference type="EMBL" id="SEF64229.1"/>
    </source>
</evidence>
<proteinExistence type="predicted"/>
<keyword evidence="12" id="KW-1185">Reference proteome</keyword>
<comment type="cofactor">
    <cofactor evidence="1">
        <name>Mg(2+)</name>
        <dbReference type="ChEBI" id="CHEBI:18420"/>
    </cofactor>
</comment>